<keyword evidence="3 9" id="KW-0812">Transmembrane</keyword>
<name>A0ABY6B2X6_9BURK</name>
<dbReference type="PANTHER" id="PTHR10266">
    <property type="entry name" value="CYTOCHROME C1"/>
    <property type="match status" value="1"/>
</dbReference>
<dbReference type="SUPFAM" id="SSF46626">
    <property type="entry name" value="Cytochrome c"/>
    <property type="match status" value="1"/>
</dbReference>
<dbReference type="Gene3D" id="1.10.760.10">
    <property type="entry name" value="Cytochrome c-like domain"/>
    <property type="match status" value="1"/>
</dbReference>
<reference evidence="12" key="1">
    <citation type="submission" date="2022-10" db="EMBL/GenBank/DDBJ databases">
        <title>Characterization and whole genome sequencing of a new Roseateles species, isolated from fresh water.</title>
        <authorList>
            <person name="Guliayeva D.Y."/>
            <person name="Akhremchuk A.E."/>
            <person name="Sikolenko M.A."/>
            <person name="Valentovich L.N."/>
            <person name="Sidarenka A.V."/>
        </authorList>
    </citation>
    <scope>NUCLEOTIDE SEQUENCE</scope>
    <source>
        <strain evidence="12">BIM B-1768</strain>
    </source>
</reference>
<keyword evidence="13" id="KW-1185">Reference proteome</keyword>
<feature type="transmembrane region" description="Helical" evidence="9">
    <location>
        <begin position="231"/>
        <end position="251"/>
    </location>
</feature>
<organism evidence="12 13">
    <name type="scientific">Roseateles amylovorans</name>
    <dbReference type="NCBI Taxonomy" id="2978473"/>
    <lineage>
        <taxon>Bacteria</taxon>
        <taxon>Pseudomonadati</taxon>
        <taxon>Pseudomonadota</taxon>
        <taxon>Betaproteobacteria</taxon>
        <taxon>Burkholderiales</taxon>
        <taxon>Sphaerotilaceae</taxon>
        <taxon>Roseateles</taxon>
    </lineage>
</organism>
<dbReference type="RefSeq" id="WP_261759563.1">
    <property type="nucleotide sequence ID" value="NZ_CP104562.2"/>
</dbReference>
<comment type="subcellular location">
    <subcellularLocation>
        <location evidence="1">Membrane</location>
    </subcellularLocation>
</comment>
<evidence type="ECO:0000256" key="3">
    <source>
        <dbReference type="ARBA" id="ARBA00022692"/>
    </source>
</evidence>
<keyword evidence="10" id="KW-0732">Signal</keyword>
<evidence type="ECO:0000313" key="13">
    <source>
        <dbReference type="Proteomes" id="UP001064933"/>
    </source>
</evidence>
<dbReference type="EMBL" id="CP104562">
    <property type="protein sequence ID" value="UXH79743.1"/>
    <property type="molecule type" value="Genomic_DNA"/>
</dbReference>
<evidence type="ECO:0000256" key="9">
    <source>
        <dbReference type="SAM" id="Phobius"/>
    </source>
</evidence>
<evidence type="ECO:0000256" key="7">
    <source>
        <dbReference type="ARBA" id="ARBA00023136"/>
    </source>
</evidence>
<dbReference type="InterPro" id="IPR002326">
    <property type="entry name" value="Cyt_c1"/>
</dbReference>
<evidence type="ECO:0000256" key="1">
    <source>
        <dbReference type="ARBA" id="ARBA00004370"/>
    </source>
</evidence>
<dbReference type="Proteomes" id="UP001064933">
    <property type="component" value="Chromosome"/>
</dbReference>
<evidence type="ECO:0000256" key="4">
    <source>
        <dbReference type="ARBA" id="ARBA00022723"/>
    </source>
</evidence>
<feature type="domain" description="Cytochrome c" evidence="11">
    <location>
        <begin position="43"/>
        <end position="223"/>
    </location>
</feature>
<evidence type="ECO:0000256" key="5">
    <source>
        <dbReference type="ARBA" id="ARBA00022989"/>
    </source>
</evidence>
<keyword evidence="5 9" id="KW-1133">Transmembrane helix</keyword>
<keyword evidence="7 9" id="KW-0472">Membrane</keyword>
<proteinExistence type="predicted"/>
<dbReference type="InterPro" id="IPR036909">
    <property type="entry name" value="Cyt_c-like_dom_sf"/>
</dbReference>
<evidence type="ECO:0000256" key="8">
    <source>
        <dbReference type="PROSITE-ProRule" id="PRU00433"/>
    </source>
</evidence>
<evidence type="ECO:0000256" key="10">
    <source>
        <dbReference type="SAM" id="SignalP"/>
    </source>
</evidence>
<evidence type="ECO:0000256" key="6">
    <source>
        <dbReference type="ARBA" id="ARBA00023004"/>
    </source>
</evidence>
<evidence type="ECO:0000259" key="11">
    <source>
        <dbReference type="PROSITE" id="PS51007"/>
    </source>
</evidence>
<keyword evidence="6 8" id="KW-0408">Iron</keyword>
<evidence type="ECO:0000256" key="2">
    <source>
        <dbReference type="ARBA" id="ARBA00022617"/>
    </source>
</evidence>
<accession>A0ABY6B2X6</accession>
<keyword evidence="4 8" id="KW-0479">Metal-binding</keyword>
<evidence type="ECO:0000313" key="12">
    <source>
        <dbReference type="EMBL" id="UXH79743.1"/>
    </source>
</evidence>
<gene>
    <name evidence="12" type="ORF">N4261_07495</name>
</gene>
<protein>
    <submittedName>
        <fullName evidence="12">Cytochrome c1</fullName>
    </submittedName>
</protein>
<feature type="signal peptide" evidence="10">
    <location>
        <begin position="1"/>
        <end position="24"/>
    </location>
</feature>
<dbReference type="Pfam" id="PF02167">
    <property type="entry name" value="Cytochrom_C1"/>
    <property type="match status" value="1"/>
</dbReference>
<dbReference type="PANTHER" id="PTHR10266:SF3">
    <property type="entry name" value="CYTOCHROME C1, HEME PROTEIN, MITOCHONDRIAL"/>
    <property type="match status" value="1"/>
</dbReference>
<dbReference type="PROSITE" id="PS51007">
    <property type="entry name" value="CYTC"/>
    <property type="match status" value="1"/>
</dbReference>
<sequence length="260" mass="29181">MKKLIATLLTSLSLCGGLMPMAQAAEGGIEWDRFPTQKMNDVAALQHGAKLFVNYCLNCHSASSMRYNRLRDLNLTDDQIKGNLLFAGEKVGETMKVSLDPKQAKDWFGATPPDLSVIARSRADGAKGSGADYLYTYLRKYYRDETKATGWNNLAFPSVAMPHVLWELQGIRTATFEDRPDPHDSAKVVHVFKGFEQVTPGTMTPQEYDESVADLVAYLQWMGEPAQGQRFRLGVIVVLFLLVFSVFAWRLNASYWKDVK</sequence>
<keyword evidence="2 8" id="KW-0349">Heme</keyword>
<dbReference type="InterPro" id="IPR009056">
    <property type="entry name" value="Cyt_c-like_dom"/>
</dbReference>
<feature type="chain" id="PRO_5045936466" evidence="10">
    <location>
        <begin position="25"/>
        <end position="260"/>
    </location>
</feature>